<evidence type="ECO:0000313" key="2">
    <source>
        <dbReference type="EMBL" id="OAQ80566.1"/>
    </source>
</evidence>
<feature type="region of interest" description="Disordered" evidence="1">
    <location>
        <begin position="271"/>
        <end position="314"/>
    </location>
</feature>
<dbReference type="AlphaFoldDB" id="A0A179GRJ1"/>
<proteinExistence type="predicted"/>
<evidence type="ECO:0000256" key="1">
    <source>
        <dbReference type="SAM" id="MobiDB-lite"/>
    </source>
</evidence>
<feature type="region of interest" description="Disordered" evidence="1">
    <location>
        <begin position="449"/>
        <end position="556"/>
    </location>
</feature>
<feature type="compositionally biased region" description="Basic and acidic residues" evidence="1">
    <location>
        <begin position="204"/>
        <end position="222"/>
    </location>
</feature>
<feature type="compositionally biased region" description="Acidic residues" evidence="1">
    <location>
        <begin position="540"/>
        <end position="549"/>
    </location>
</feature>
<feature type="region of interest" description="Disordered" evidence="1">
    <location>
        <begin position="361"/>
        <end position="410"/>
    </location>
</feature>
<evidence type="ECO:0000313" key="3">
    <source>
        <dbReference type="Proteomes" id="UP000078240"/>
    </source>
</evidence>
<feature type="region of interest" description="Disordered" evidence="1">
    <location>
        <begin position="423"/>
        <end position="442"/>
    </location>
</feature>
<feature type="region of interest" description="Disordered" evidence="1">
    <location>
        <begin position="126"/>
        <end position="172"/>
    </location>
</feature>
<feature type="compositionally biased region" description="Basic and acidic residues" evidence="1">
    <location>
        <begin position="399"/>
        <end position="410"/>
    </location>
</feature>
<name>A0A179GRJ1_PURLI</name>
<dbReference type="Proteomes" id="UP000078240">
    <property type="component" value="Unassembled WGS sequence"/>
</dbReference>
<feature type="compositionally biased region" description="Basic and acidic residues" evidence="1">
    <location>
        <begin position="287"/>
        <end position="299"/>
    </location>
</feature>
<protein>
    <submittedName>
        <fullName evidence="2">Uncharacterized protein</fullName>
    </submittedName>
</protein>
<sequence length="556" mass="61777">MPKVPSCKHLYLQGHHDYAKQYEIVTKKKVLRKLVDPCGHYIQAHQRMLIAHRTAALRMSNNPIHHYHHLRLKSSPEPRAVPSPSSTQQRLPLPPPTPRLFPILLPILHQLILLLIIITAQAQPPQRLSQQPLPDDPPRAHPRARPKHRPDEQHRRRRAPPHLGKHPVQHRQRQVLRVHLEELDRRARHFAAVVAARRQVRREQGVRRDGRQRREAVQRREGLVGPLPAPAPATAASVSSRVVGVDVVMAAAATLRAAHVLDVHAPRYRAAEPAHGPAHALPQQRHVHGEGQPRGDGARRAQRKHRHRGNIEAERNSKRYGDYFRVSDTPVRVHLFLLFLLLLLLLPLRRHAHRILTLPIRTTPPREPQPCAMQKRRHDDDLPDERPANKVKQQPPARRPRDDAPPDAGRDALVAGARRLGRRDAHEGAHAGEQLRDGGAGARRVERLGEEADEEAGGRGEPGGHKARVGEERQALAGVALRPEERGVDVGVGEEGGAGEEREEEQREEQVWEEGEGLHGGAEERGERGELHGGGGGGDDAGDAGDGDGDGNGPAS</sequence>
<feature type="compositionally biased region" description="Low complexity" evidence="1">
    <location>
        <begin position="82"/>
        <end position="91"/>
    </location>
</feature>
<feature type="compositionally biased region" description="Basic and acidic residues" evidence="1">
    <location>
        <begin position="377"/>
        <end position="388"/>
    </location>
</feature>
<comment type="caution">
    <text evidence="2">The sequence shown here is derived from an EMBL/GenBank/DDBJ whole genome shotgun (WGS) entry which is preliminary data.</text>
</comment>
<organism evidence="2 3">
    <name type="scientific">Purpureocillium lilacinum</name>
    <name type="common">Paecilomyces lilacinus</name>
    <dbReference type="NCBI Taxonomy" id="33203"/>
    <lineage>
        <taxon>Eukaryota</taxon>
        <taxon>Fungi</taxon>
        <taxon>Dikarya</taxon>
        <taxon>Ascomycota</taxon>
        <taxon>Pezizomycotina</taxon>
        <taxon>Sordariomycetes</taxon>
        <taxon>Hypocreomycetidae</taxon>
        <taxon>Hypocreales</taxon>
        <taxon>Ophiocordycipitaceae</taxon>
        <taxon>Purpureocillium</taxon>
    </lineage>
</organism>
<feature type="compositionally biased region" description="Basic and acidic residues" evidence="1">
    <location>
        <begin position="521"/>
        <end position="531"/>
    </location>
</feature>
<dbReference type="EMBL" id="LSBH01000004">
    <property type="protein sequence ID" value="OAQ80566.1"/>
    <property type="molecule type" value="Genomic_DNA"/>
</dbReference>
<feature type="compositionally biased region" description="Basic residues" evidence="1">
    <location>
        <begin position="155"/>
        <end position="172"/>
    </location>
</feature>
<feature type="compositionally biased region" description="Basic and acidic residues" evidence="1">
    <location>
        <begin position="423"/>
        <end position="436"/>
    </location>
</feature>
<feature type="region of interest" description="Disordered" evidence="1">
    <location>
        <begin position="204"/>
        <end position="239"/>
    </location>
</feature>
<gene>
    <name evidence="2" type="ORF">VFPBJ_06151</name>
</gene>
<reference evidence="2 3" key="1">
    <citation type="submission" date="2016-01" db="EMBL/GenBank/DDBJ databases">
        <title>Biosynthesis of antibiotic leucinostatins and their inhibition on Phytophthora in bio-control Purpureocillium lilacinum.</title>
        <authorList>
            <person name="Wang G."/>
            <person name="Liu Z."/>
            <person name="Lin R."/>
            <person name="Li E."/>
            <person name="Mao Z."/>
            <person name="Ling J."/>
            <person name="Yin W."/>
            <person name="Xie B."/>
        </authorList>
    </citation>
    <scope>NUCLEOTIDE SEQUENCE [LARGE SCALE GENOMIC DNA]</scope>
    <source>
        <strain evidence="2">PLBJ-1</strain>
    </source>
</reference>
<accession>A0A179GRJ1</accession>
<feature type="region of interest" description="Disordered" evidence="1">
    <location>
        <begin position="72"/>
        <end position="95"/>
    </location>
</feature>
<feature type="compositionally biased region" description="Basic and acidic residues" evidence="1">
    <location>
        <begin position="449"/>
        <end position="474"/>
    </location>
</feature>